<reference evidence="6 7" key="1">
    <citation type="submission" date="2019-03" db="EMBL/GenBank/DDBJ databases">
        <title>Draft genome sequences of novel Actinobacteria.</title>
        <authorList>
            <person name="Sahin N."/>
            <person name="Ay H."/>
            <person name="Saygin H."/>
        </authorList>
    </citation>
    <scope>NUCLEOTIDE SEQUENCE [LARGE SCALE GENOMIC DNA]</scope>
    <source>
        <strain evidence="6 7">H3C3</strain>
    </source>
</reference>
<evidence type="ECO:0000313" key="6">
    <source>
        <dbReference type="EMBL" id="TDD83472.1"/>
    </source>
</evidence>
<protein>
    <submittedName>
        <fullName evidence="6">Site-specific integrase</fullName>
    </submittedName>
</protein>
<dbReference type="InterPro" id="IPR013762">
    <property type="entry name" value="Integrase-like_cat_sf"/>
</dbReference>
<dbReference type="InterPro" id="IPR010998">
    <property type="entry name" value="Integrase_recombinase_N"/>
</dbReference>
<dbReference type="GO" id="GO:0006310">
    <property type="term" value="P:DNA recombination"/>
    <property type="evidence" value="ECO:0007669"/>
    <property type="project" value="UniProtKB-KW"/>
</dbReference>
<dbReference type="Gene3D" id="1.10.150.130">
    <property type="match status" value="1"/>
</dbReference>
<keyword evidence="2" id="KW-0233">DNA recombination</keyword>
<dbReference type="Pfam" id="PF14657">
    <property type="entry name" value="Arm-DNA-bind_4"/>
    <property type="match status" value="1"/>
</dbReference>
<dbReference type="InterPro" id="IPR044068">
    <property type="entry name" value="CB"/>
</dbReference>
<evidence type="ECO:0000259" key="5">
    <source>
        <dbReference type="PROSITE" id="PS51900"/>
    </source>
</evidence>
<feature type="non-terminal residue" evidence="6">
    <location>
        <position position="424"/>
    </location>
</feature>
<dbReference type="InterPro" id="IPR011010">
    <property type="entry name" value="DNA_brk_join_enz"/>
</dbReference>
<keyword evidence="7" id="KW-1185">Reference proteome</keyword>
<dbReference type="Pfam" id="PF00589">
    <property type="entry name" value="Phage_integrase"/>
    <property type="match status" value="1"/>
</dbReference>
<evidence type="ECO:0000256" key="3">
    <source>
        <dbReference type="PROSITE-ProRule" id="PRU01248"/>
    </source>
</evidence>
<dbReference type="CDD" id="cd01189">
    <property type="entry name" value="INT_ICEBs1_C_like"/>
    <property type="match status" value="1"/>
</dbReference>
<evidence type="ECO:0000256" key="2">
    <source>
        <dbReference type="ARBA" id="ARBA00023172"/>
    </source>
</evidence>
<dbReference type="Gene3D" id="1.10.443.10">
    <property type="entry name" value="Intergrase catalytic core"/>
    <property type="match status" value="1"/>
</dbReference>
<dbReference type="OrthoDB" id="9805859at2"/>
<evidence type="ECO:0000256" key="1">
    <source>
        <dbReference type="ARBA" id="ARBA00023125"/>
    </source>
</evidence>
<dbReference type="PANTHER" id="PTHR30349">
    <property type="entry name" value="PHAGE INTEGRASE-RELATED"/>
    <property type="match status" value="1"/>
</dbReference>
<name>A0A4R5BIB8_9ACTN</name>
<keyword evidence="1 3" id="KW-0238">DNA-binding</keyword>
<dbReference type="GO" id="GO:0003677">
    <property type="term" value="F:DNA binding"/>
    <property type="evidence" value="ECO:0007669"/>
    <property type="project" value="UniProtKB-UniRule"/>
</dbReference>
<sequence length="424" mass="46757">MSAVMISTSAGGVCRRCGCLHLDTGKPWGRSCPKLVPGRRHGSWYLRLELPASLDGRRRRIRRGGFATRKAAEEALARLRTPCAGDASSSLLTVGDWLSHWIATRNRASSTVRGYASHVRLYLSPYLGKLPTCELSVAHVHAMFTAIARHSEALGKPMSPATLSRIRATLRTALNAAVRQGLLTDNPASRVELPGARRPRAVVWTSARVEHWEKTGERPTVAVWTAAHTAEFLHAIREHRLYAAYHLIALRGLRRGEAAGLRWCDVDLEGGVAVIAQQLQQYDGHLTACPPKTARSARVIALDRTTVAALRNHKEGQRHERSQAGKRYRDSGYVFTGLNGDPMAPDRLTRTFTKLIAEHGLPPIRLHDLRHGAAPELPPVSGPRDLSWPWANGEGRVSCRHLIRRSSGDALSSWLGPATNRSRR</sequence>
<feature type="domain" description="Core-binding (CB)" evidence="5">
    <location>
        <begin position="92"/>
        <end position="178"/>
    </location>
</feature>
<organism evidence="6 7">
    <name type="scientific">Actinomadura rubrisoli</name>
    <dbReference type="NCBI Taxonomy" id="2530368"/>
    <lineage>
        <taxon>Bacteria</taxon>
        <taxon>Bacillati</taxon>
        <taxon>Actinomycetota</taxon>
        <taxon>Actinomycetes</taxon>
        <taxon>Streptosporangiales</taxon>
        <taxon>Thermomonosporaceae</taxon>
        <taxon>Actinomadura</taxon>
    </lineage>
</organism>
<dbReference type="Proteomes" id="UP000294513">
    <property type="component" value="Unassembled WGS sequence"/>
</dbReference>
<dbReference type="InterPro" id="IPR002104">
    <property type="entry name" value="Integrase_catalytic"/>
</dbReference>
<proteinExistence type="predicted"/>
<dbReference type="InterPro" id="IPR050090">
    <property type="entry name" value="Tyrosine_recombinase_XerCD"/>
</dbReference>
<dbReference type="SUPFAM" id="SSF56349">
    <property type="entry name" value="DNA breaking-rejoining enzymes"/>
    <property type="match status" value="1"/>
</dbReference>
<feature type="domain" description="Tyr recombinase" evidence="4">
    <location>
        <begin position="219"/>
        <end position="424"/>
    </location>
</feature>
<dbReference type="RefSeq" id="WP_131895891.1">
    <property type="nucleotide sequence ID" value="NZ_SMKU01000112.1"/>
</dbReference>
<dbReference type="EMBL" id="SMKU01000112">
    <property type="protein sequence ID" value="TDD83472.1"/>
    <property type="molecule type" value="Genomic_DNA"/>
</dbReference>
<dbReference type="PROSITE" id="PS51898">
    <property type="entry name" value="TYR_RECOMBINASE"/>
    <property type="match status" value="1"/>
</dbReference>
<accession>A0A4R5BIB8</accession>
<dbReference type="PROSITE" id="PS51900">
    <property type="entry name" value="CB"/>
    <property type="match status" value="1"/>
</dbReference>
<gene>
    <name evidence="6" type="ORF">E1298_21210</name>
</gene>
<dbReference type="AlphaFoldDB" id="A0A4R5BIB8"/>
<comment type="caution">
    <text evidence="6">The sequence shown here is derived from an EMBL/GenBank/DDBJ whole genome shotgun (WGS) entry which is preliminary data.</text>
</comment>
<evidence type="ECO:0000313" key="7">
    <source>
        <dbReference type="Proteomes" id="UP000294513"/>
    </source>
</evidence>
<dbReference type="PANTHER" id="PTHR30349:SF91">
    <property type="entry name" value="INTA PROTEIN"/>
    <property type="match status" value="1"/>
</dbReference>
<dbReference type="InterPro" id="IPR028259">
    <property type="entry name" value="AP2-like_int_N"/>
</dbReference>
<evidence type="ECO:0000259" key="4">
    <source>
        <dbReference type="PROSITE" id="PS51898"/>
    </source>
</evidence>
<dbReference type="GO" id="GO:0015074">
    <property type="term" value="P:DNA integration"/>
    <property type="evidence" value="ECO:0007669"/>
    <property type="project" value="InterPro"/>
</dbReference>